<comment type="caution">
    <text evidence="2">The sequence shown here is derived from an EMBL/GenBank/DDBJ whole genome shotgun (WGS) entry which is preliminary data.</text>
</comment>
<dbReference type="Proteomes" id="UP001419268">
    <property type="component" value="Unassembled WGS sequence"/>
</dbReference>
<sequence>MGNARREPPGRPRLWRRSDESAETRPFEERGKKNGQVIGWWTPRRIRNGRGAGYQEEIAFMNPTIQICKGGFVKKLKTSHTSQWLRCERAMGAEHGAASRAVAPADEALVATVKCVGKKDAGETTGRSAGACGSIAQ</sequence>
<keyword evidence="3" id="KW-1185">Reference proteome</keyword>
<reference evidence="2 3" key="1">
    <citation type="submission" date="2024-01" db="EMBL/GenBank/DDBJ databases">
        <title>Genome assemblies of Stephania.</title>
        <authorList>
            <person name="Yang L."/>
        </authorList>
    </citation>
    <scope>NUCLEOTIDE SEQUENCE [LARGE SCALE GENOMIC DNA]</scope>
    <source>
        <strain evidence="2">JXDWG</strain>
        <tissue evidence="2">Leaf</tissue>
    </source>
</reference>
<dbReference type="EMBL" id="JBBNAG010000003">
    <property type="protein sequence ID" value="KAK9148717.1"/>
    <property type="molecule type" value="Genomic_DNA"/>
</dbReference>
<name>A0AAP0PLV0_9MAGN</name>
<gene>
    <name evidence="2" type="ORF">Scep_007474</name>
</gene>
<evidence type="ECO:0000256" key="1">
    <source>
        <dbReference type="SAM" id="MobiDB-lite"/>
    </source>
</evidence>
<evidence type="ECO:0000313" key="3">
    <source>
        <dbReference type="Proteomes" id="UP001419268"/>
    </source>
</evidence>
<organism evidence="2 3">
    <name type="scientific">Stephania cephalantha</name>
    <dbReference type="NCBI Taxonomy" id="152367"/>
    <lineage>
        <taxon>Eukaryota</taxon>
        <taxon>Viridiplantae</taxon>
        <taxon>Streptophyta</taxon>
        <taxon>Embryophyta</taxon>
        <taxon>Tracheophyta</taxon>
        <taxon>Spermatophyta</taxon>
        <taxon>Magnoliopsida</taxon>
        <taxon>Ranunculales</taxon>
        <taxon>Menispermaceae</taxon>
        <taxon>Menispermoideae</taxon>
        <taxon>Cissampelideae</taxon>
        <taxon>Stephania</taxon>
    </lineage>
</organism>
<protein>
    <submittedName>
        <fullName evidence="2">Uncharacterized protein</fullName>
    </submittedName>
</protein>
<proteinExistence type="predicted"/>
<dbReference type="AlphaFoldDB" id="A0AAP0PLV0"/>
<feature type="region of interest" description="Disordered" evidence="1">
    <location>
        <begin position="1"/>
        <end position="38"/>
    </location>
</feature>
<accession>A0AAP0PLV0</accession>
<feature type="compositionally biased region" description="Basic and acidic residues" evidence="1">
    <location>
        <begin position="1"/>
        <end position="32"/>
    </location>
</feature>
<evidence type="ECO:0000313" key="2">
    <source>
        <dbReference type="EMBL" id="KAK9148717.1"/>
    </source>
</evidence>